<keyword evidence="5" id="KW-0735">Signal-anchor</keyword>
<dbReference type="InterPro" id="IPR003538">
    <property type="entry name" value="TonB"/>
</dbReference>
<dbReference type="PROSITE" id="PS51257">
    <property type="entry name" value="PROKAR_LIPOPROTEIN"/>
    <property type="match status" value="1"/>
</dbReference>
<evidence type="ECO:0000313" key="8">
    <source>
        <dbReference type="EMBL" id="KZN59830.1"/>
    </source>
</evidence>
<dbReference type="InterPro" id="IPR037682">
    <property type="entry name" value="TonB_C"/>
</dbReference>
<evidence type="ECO:0000256" key="2">
    <source>
        <dbReference type="ARBA" id="ARBA00022692"/>
    </source>
</evidence>
<gene>
    <name evidence="8" type="ORF">N473_02640</name>
</gene>
<dbReference type="GO" id="GO:0015891">
    <property type="term" value="P:siderophore transport"/>
    <property type="evidence" value="ECO:0007669"/>
    <property type="project" value="InterPro"/>
</dbReference>
<evidence type="ECO:0000313" key="9">
    <source>
        <dbReference type="Proteomes" id="UP000076486"/>
    </source>
</evidence>
<feature type="domain" description="TonB C-terminal" evidence="7">
    <location>
        <begin position="39"/>
        <end position="135"/>
    </location>
</feature>
<evidence type="ECO:0000256" key="4">
    <source>
        <dbReference type="ARBA" id="ARBA00023136"/>
    </source>
</evidence>
<keyword evidence="2" id="KW-0812">Transmembrane</keyword>
<keyword evidence="6" id="KW-0732">Signal</keyword>
<dbReference type="Pfam" id="PF03544">
    <property type="entry name" value="TonB_C"/>
    <property type="match status" value="1"/>
</dbReference>
<keyword evidence="5" id="KW-0997">Cell inner membrane</keyword>
<dbReference type="RefSeq" id="WP_063369480.1">
    <property type="nucleotide sequence ID" value="NZ_AUYC01000051.1"/>
</dbReference>
<feature type="signal peptide" evidence="6">
    <location>
        <begin position="1"/>
        <end position="19"/>
    </location>
</feature>
<dbReference type="SUPFAM" id="SSF74653">
    <property type="entry name" value="TolA/TonB C-terminal domain"/>
    <property type="match status" value="1"/>
</dbReference>
<feature type="chain" id="PRO_5007888451" description="Protein TonB" evidence="6">
    <location>
        <begin position="20"/>
        <end position="140"/>
    </location>
</feature>
<sequence length="140" mass="15382">MKVITIALMAAFLTGCASQQGIDGTKEKPILDLTSSKKDVELYWYNTRKVAPVYPSSAAMKEISGCVEFEFVISSEGKATDIETIKSIPGTRFISAAKKALRQFKWQPVESNKFAQPVRTTLELGFSTDLSKPVENCAPL</sequence>
<evidence type="ECO:0000259" key="7">
    <source>
        <dbReference type="PROSITE" id="PS52015"/>
    </source>
</evidence>
<dbReference type="GO" id="GO:0031992">
    <property type="term" value="F:energy transducer activity"/>
    <property type="evidence" value="ECO:0007669"/>
    <property type="project" value="InterPro"/>
</dbReference>
<accession>A0A167IQQ3</accession>
<comment type="subcellular location">
    <subcellularLocation>
        <location evidence="5">Cell inner membrane</location>
        <topology evidence="5">Single-pass membrane protein</topology>
        <orientation evidence="5">Periplasmic side</orientation>
    </subcellularLocation>
    <subcellularLocation>
        <location evidence="1">Membrane</location>
        <topology evidence="1">Single-pass membrane protein</topology>
    </subcellularLocation>
</comment>
<dbReference type="GO" id="GO:0055085">
    <property type="term" value="P:transmembrane transport"/>
    <property type="evidence" value="ECO:0007669"/>
    <property type="project" value="InterPro"/>
</dbReference>
<keyword evidence="5" id="KW-1003">Cell membrane</keyword>
<evidence type="ECO:0000256" key="5">
    <source>
        <dbReference type="RuleBase" id="RU362123"/>
    </source>
</evidence>
<dbReference type="PRINTS" id="PR01374">
    <property type="entry name" value="TONBPROTEIN"/>
</dbReference>
<dbReference type="GO" id="GO:0005886">
    <property type="term" value="C:plasma membrane"/>
    <property type="evidence" value="ECO:0007669"/>
    <property type="project" value="UniProtKB-SubCell"/>
</dbReference>
<organism evidence="8 9">
    <name type="scientific">Pseudoalteromonas luteoviolacea CPMOR-1</name>
    <dbReference type="NCBI Taxonomy" id="1365248"/>
    <lineage>
        <taxon>Bacteria</taxon>
        <taxon>Pseudomonadati</taxon>
        <taxon>Pseudomonadota</taxon>
        <taxon>Gammaproteobacteria</taxon>
        <taxon>Alteromonadales</taxon>
        <taxon>Pseudoalteromonadaceae</taxon>
        <taxon>Pseudoalteromonas</taxon>
    </lineage>
</organism>
<evidence type="ECO:0000256" key="3">
    <source>
        <dbReference type="ARBA" id="ARBA00022989"/>
    </source>
</evidence>
<dbReference type="Proteomes" id="UP000076486">
    <property type="component" value="Unassembled WGS sequence"/>
</dbReference>
<reference evidence="8 9" key="1">
    <citation type="submission" date="2013-07" db="EMBL/GenBank/DDBJ databases">
        <title>Comparative Genomic and Metabolomic Analysis of Twelve Strains of Pseudoalteromonas luteoviolacea.</title>
        <authorList>
            <person name="Vynne N.G."/>
            <person name="Mansson M."/>
            <person name="Gram L."/>
        </authorList>
    </citation>
    <scope>NUCLEOTIDE SEQUENCE [LARGE SCALE GENOMIC DNA]</scope>
    <source>
        <strain evidence="8 9">CPMOR-1</strain>
    </source>
</reference>
<keyword evidence="3" id="KW-1133">Transmembrane helix</keyword>
<comment type="caution">
    <text evidence="8">The sequence shown here is derived from an EMBL/GenBank/DDBJ whole genome shotgun (WGS) entry which is preliminary data.</text>
</comment>
<keyword evidence="5" id="KW-0653">Protein transport</keyword>
<dbReference type="PATRIC" id="fig|1365248.3.peg.4273"/>
<dbReference type="EMBL" id="AUYC01000051">
    <property type="protein sequence ID" value="KZN59830.1"/>
    <property type="molecule type" value="Genomic_DNA"/>
</dbReference>
<dbReference type="Gene3D" id="3.30.1150.10">
    <property type="match status" value="1"/>
</dbReference>
<evidence type="ECO:0000256" key="1">
    <source>
        <dbReference type="ARBA" id="ARBA00004167"/>
    </source>
</evidence>
<keyword evidence="4" id="KW-0472">Membrane</keyword>
<dbReference type="NCBIfam" id="TIGR01352">
    <property type="entry name" value="tonB_Cterm"/>
    <property type="match status" value="1"/>
</dbReference>
<dbReference type="GO" id="GO:0015031">
    <property type="term" value="P:protein transport"/>
    <property type="evidence" value="ECO:0007669"/>
    <property type="project" value="UniProtKB-UniRule"/>
</dbReference>
<protein>
    <recommendedName>
        <fullName evidence="5">Protein TonB</fullName>
    </recommendedName>
</protein>
<dbReference type="InterPro" id="IPR006260">
    <property type="entry name" value="TonB/TolA_C"/>
</dbReference>
<comment type="similarity">
    <text evidence="5">Belongs to the TonB family.</text>
</comment>
<keyword evidence="5" id="KW-0813">Transport</keyword>
<dbReference type="GO" id="GO:0030288">
    <property type="term" value="C:outer membrane-bounded periplasmic space"/>
    <property type="evidence" value="ECO:0007669"/>
    <property type="project" value="InterPro"/>
</dbReference>
<name>A0A167IQQ3_9GAMM</name>
<dbReference type="AlphaFoldDB" id="A0A167IQQ3"/>
<comment type="function">
    <text evidence="5">Interacts with outer membrane receptor proteins that carry out high-affinity binding and energy dependent uptake into the periplasmic space of specific substrates. It could act to transduce energy from the cytoplasmic membrane to specific energy-requiring processes in the outer membrane, resulting in the release into the periplasm of ligands bound by these outer membrane proteins.</text>
</comment>
<proteinExistence type="inferred from homology"/>
<dbReference type="PROSITE" id="PS52015">
    <property type="entry name" value="TONB_CTD"/>
    <property type="match status" value="1"/>
</dbReference>
<evidence type="ECO:0000256" key="6">
    <source>
        <dbReference type="SAM" id="SignalP"/>
    </source>
</evidence>